<organism evidence="7">
    <name type="scientific">termite gut metagenome</name>
    <dbReference type="NCBI Taxonomy" id="433724"/>
    <lineage>
        <taxon>unclassified sequences</taxon>
        <taxon>metagenomes</taxon>
        <taxon>organismal metagenomes</taxon>
    </lineage>
</organism>
<keyword evidence="1" id="KW-0963">Cytoplasm</keyword>
<protein>
    <submittedName>
        <fullName evidence="7">Erythronate-4-phosphate dehydrogenase</fullName>
        <ecNumber evidence="7">1.1.1.290</ecNumber>
    </submittedName>
</protein>
<keyword evidence="4" id="KW-0664">Pyridoxine biosynthesis</keyword>
<dbReference type="Pfam" id="PF02826">
    <property type="entry name" value="2-Hacid_dh_C"/>
    <property type="match status" value="1"/>
</dbReference>
<name>A0A5J4T1M2_9ZZZZ</name>
<dbReference type="InterPro" id="IPR036291">
    <property type="entry name" value="NAD(P)-bd_dom_sf"/>
</dbReference>
<evidence type="ECO:0000256" key="3">
    <source>
        <dbReference type="ARBA" id="ARBA00023027"/>
    </source>
</evidence>
<evidence type="ECO:0000256" key="1">
    <source>
        <dbReference type="ARBA" id="ARBA00022490"/>
    </source>
</evidence>
<accession>A0A5J4T1M2</accession>
<dbReference type="CDD" id="cd12158">
    <property type="entry name" value="ErythrP_dh"/>
    <property type="match status" value="1"/>
</dbReference>
<dbReference type="GO" id="GO:0030267">
    <property type="term" value="F:glyoxylate reductase (NADPH) activity"/>
    <property type="evidence" value="ECO:0007669"/>
    <property type="project" value="TreeGrafter"/>
</dbReference>
<dbReference type="GO" id="GO:0033711">
    <property type="term" value="F:4-phosphoerythronate dehydrogenase activity"/>
    <property type="evidence" value="ECO:0007669"/>
    <property type="project" value="UniProtKB-EC"/>
</dbReference>
<dbReference type="GO" id="GO:0051287">
    <property type="term" value="F:NAD binding"/>
    <property type="evidence" value="ECO:0007669"/>
    <property type="project" value="InterPro"/>
</dbReference>
<evidence type="ECO:0000256" key="4">
    <source>
        <dbReference type="ARBA" id="ARBA00023096"/>
    </source>
</evidence>
<evidence type="ECO:0000313" key="7">
    <source>
        <dbReference type="EMBL" id="KAA6352284.1"/>
    </source>
</evidence>
<dbReference type="GO" id="GO:0016618">
    <property type="term" value="F:hydroxypyruvate reductase [NAD(P)H] activity"/>
    <property type="evidence" value="ECO:0007669"/>
    <property type="project" value="TreeGrafter"/>
</dbReference>
<evidence type="ECO:0000256" key="2">
    <source>
        <dbReference type="ARBA" id="ARBA00023002"/>
    </source>
</evidence>
<dbReference type="GO" id="GO:0008615">
    <property type="term" value="P:pyridoxine biosynthetic process"/>
    <property type="evidence" value="ECO:0007669"/>
    <property type="project" value="UniProtKB-KW"/>
</dbReference>
<dbReference type="EMBL" id="SNRY01000004">
    <property type="protein sequence ID" value="KAA6352284.1"/>
    <property type="molecule type" value="Genomic_DNA"/>
</dbReference>
<dbReference type="NCBIfam" id="NF001309">
    <property type="entry name" value="PRK00257.1"/>
    <property type="match status" value="1"/>
</dbReference>
<dbReference type="InterPro" id="IPR006140">
    <property type="entry name" value="D-isomer_DH_NAD-bd"/>
</dbReference>
<dbReference type="SUPFAM" id="SSF52283">
    <property type="entry name" value="Formate/glycerate dehydrogenase catalytic domain-like"/>
    <property type="match status" value="1"/>
</dbReference>
<dbReference type="Pfam" id="PF00389">
    <property type="entry name" value="2-Hacid_dh"/>
    <property type="match status" value="1"/>
</dbReference>
<evidence type="ECO:0000259" key="6">
    <source>
        <dbReference type="Pfam" id="PF02826"/>
    </source>
</evidence>
<dbReference type="InterPro" id="IPR050223">
    <property type="entry name" value="D-isomer_2-hydroxyacid_DH"/>
</dbReference>
<dbReference type="Gene3D" id="3.30.1370.170">
    <property type="match status" value="1"/>
</dbReference>
<dbReference type="PANTHER" id="PTHR10996">
    <property type="entry name" value="2-HYDROXYACID DEHYDROGENASE-RELATED"/>
    <property type="match status" value="1"/>
</dbReference>
<sequence>MKLIIDDKIPYIEESAWKIADEVIFAPGKDFTPELVRDADALIVRTRTRCDRKLLEGSRVQLVVTATIGYDHIDTEYCRQSGIAWSNAPGCNSSSVAQYVQSSLFLLQRTGCLTLKGATIGIIGAGNVGSKVATVAQKAGMRLLINDLPRQDKEGKDGFTDLADIAKECNVITFHTPLYTEGKYKTRHLASETFFQSLQHNPVIINTSRGEVVDTDMLLYALNTGIVSNAVIDVWEGEPNINRELLEKAIIATPHIAGYSADGKVNASRMSLETVCKHFGIAVPFKITPPTPENTTVQAPAYEEALLKIYNPYLDSEALKNNSGEFERLRENYPLRREERAYNLIIDTTS</sequence>
<dbReference type="PANTHER" id="PTHR10996:SF178">
    <property type="entry name" value="2-HYDROXYACID DEHYDROGENASE YGL185C-RELATED"/>
    <property type="match status" value="1"/>
</dbReference>
<dbReference type="InterPro" id="IPR038251">
    <property type="entry name" value="PdxB_dimer_sf"/>
</dbReference>
<dbReference type="Gene3D" id="3.40.50.720">
    <property type="entry name" value="NAD(P)-binding Rossmann-like Domain"/>
    <property type="match status" value="2"/>
</dbReference>
<dbReference type="AlphaFoldDB" id="A0A5J4T1M2"/>
<reference evidence="7" key="1">
    <citation type="submission" date="2019-03" db="EMBL/GenBank/DDBJ databases">
        <title>Single cell metagenomics reveals metabolic interactions within the superorganism composed of flagellate Streblomastix strix and complex community of Bacteroidetes bacteria on its surface.</title>
        <authorList>
            <person name="Treitli S.C."/>
            <person name="Kolisko M."/>
            <person name="Husnik F."/>
            <person name="Keeling P."/>
            <person name="Hampl V."/>
        </authorList>
    </citation>
    <scope>NUCLEOTIDE SEQUENCE</scope>
    <source>
        <strain evidence="7">STM</strain>
    </source>
</reference>
<keyword evidence="2 7" id="KW-0560">Oxidoreductase</keyword>
<dbReference type="PROSITE" id="PS00671">
    <property type="entry name" value="D_2_HYDROXYACID_DH_3"/>
    <property type="match status" value="1"/>
</dbReference>
<feature type="domain" description="D-isomer specific 2-hydroxyacid dehydrogenase NAD-binding" evidence="6">
    <location>
        <begin position="109"/>
        <end position="257"/>
    </location>
</feature>
<dbReference type="GO" id="GO:0005829">
    <property type="term" value="C:cytosol"/>
    <property type="evidence" value="ECO:0007669"/>
    <property type="project" value="TreeGrafter"/>
</dbReference>
<evidence type="ECO:0000259" key="5">
    <source>
        <dbReference type="Pfam" id="PF00389"/>
    </source>
</evidence>
<dbReference type="HAMAP" id="MF_01825">
    <property type="entry name" value="PdxB"/>
    <property type="match status" value="1"/>
</dbReference>
<gene>
    <name evidence="7" type="ORF">EZS27_000466</name>
</gene>
<feature type="domain" description="D-isomer specific 2-hydroxyacid dehydrogenase catalytic" evidence="5">
    <location>
        <begin position="26"/>
        <end position="277"/>
    </location>
</feature>
<keyword evidence="3" id="KW-0520">NAD</keyword>
<proteinExistence type="inferred from homology"/>
<comment type="caution">
    <text evidence="7">The sequence shown here is derived from an EMBL/GenBank/DDBJ whole genome shotgun (WGS) entry which is preliminary data.</text>
</comment>
<dbReference type="InterPro" id="IPR020921">
    <property type="entry name" value="Erythronate-4-P_DHase"/>
</dbReference>
<dbReference type="EC" id="1.1.1.290" evidence="7"/>
<dbReference type="SUPFAM" id="SSF51735">
    <property type="entry name" value="NAD(P)-binding Rossmann-fold domains"/>
    <property type="match status" value="1"/>
</dbReference>
<dbReference type="InterPro" id="IPR006139">
    <property type="entry name" value="D-isomer_2_OHA_DH_cat_dom"/>
</dbReference>
<dbReference type="InterPro" id="IPR029753">
    <property type="entry name" value="D-isomer_DH_CS"/>
</dbReference>